<keyword evidence="2 3" id="KW-0808">Transferase</keyword>
<evidence type="ECO:0000256" key="4">
    <source>
        <dbReference type="SAM" id="MobiDB-lite"/>
    </source>
</evidence>
<dbReference type="Proteomes" id="UP000800092">
    <property type="component" value="Unassembled WGS sequence"/>
</dbReference>
<keyword evidence="6" id="KW-1185">Reference proteome</keyword>
<evidence type="ECO:0000256" key="2">
    <source>
        <dbReference type="ARBA" id="ARBA00022679"/>
    </source>
</evidence>
<dbReference type="SUPFAM" id="SSF64005">
    <property type="entry name" value="Undecaprenyl diphosphate synthase"/>
    <property type="match status" value="1"/>
</dbReference>
<dbReference type="Gene3D" id="3.40.1180.10">
    <property type="entry name" value="Decaprenyl diphosphate synthase-like"/>
    <property type="match status" value="1"/>
</dbReference>
<sequence>MSSSFYLTQLRRCLLSSPPVEWAIQHIRELLLGALRQGPIPQHVAFVMDGNRRFARQHHIETIEGHNMGFEALARILEVCYKSGVKVVTIYAFSIENFQRSQYEVDHLMEIAKVKLSQMSQHGDLMDRYGASIRIIGRRDLLREDVKVELDKAAALTKDNNKAILNVCFPYTSRDEITTAVRETVVDYLKPVPPRRRPFSETHIARNIRARHVHSAQERRDMLRDVEAAVEAETSDSVSSSTTLHPGSSTSTGQLEDNMTTDTSINGAEYSAVLPDVEAITPAVLEEHMFTRDTPPLELLVRTSGVERLSDFMLWQCHEHTTIRFLKCLWPEFDLWHFLPVLWEWQWQQRRRTLTSWNGNSHAIGPVKVQ</sequence>
<dbReference type="AlphaFoldDB" id="A0A6A6H7T8"/>
<name>A0A6A6H7T8_VIRVR</name>
<dbReference type="GO" id="GO:1904423">
    <property type="term" value="C:dehydrodolichyl diphosphate synthase complex"/>
    <property type="evidence" value="ECO:0007669"/>
    <property type="project" value="TreeGrafter"/>
</dbReference>
<reference evidence="5" key="1">
    <citation type="journal article" date="2020" name="Stud. Mycol.">
        <title>101 Dothideomycetes genomes: a test case for predicting lifestyles and emergence of pathogens.</title>
        <authorList>
            <person name="Haridas S."/>
            <person name="Albert R."/>
            <person name="Binder M."/>
            <person name="Bloem J."/>
            <person name="Labutti K."/>
            <person name="Salamov A."/>
            <person name="Andreopoulos B."/>
            <person name="Baker S."/>
            <person name="Barry K."/>
            <person name="Bills G."/>
            <person name="Bluhm B."/>
            <person name="Cannon C."/>
            <person name="Castanera R."/>
            <person name="Culley D."/>
            <person name="Daum C."/>
            <person name="Ezra D."/>
            <person name="Gonzalez J."/>
            <person name="Henrissat B."/>
            <person name="Kuo A."/>
            <person name="Liang C."/>
            <person name="Lipzen A."/>
            <person name="Lutzoni F."/>
            <person name="Magnuson J."/>
            <person name="Mondo S."/>
            <person name="Nolan M."/>
            <person name="Ohm R."/>
            <person name="Pangilinan J."/>
            <person name="Park H.-J."/>
            <person name="Ramirez L."/>
            <person name="Alfaro M."/>
            <person name="Sun H."/>
            <person name="Tritt A."/>
            <person name="Yoshinaga Y."/>
            <person name="Zwiers L.-H."/>
            <person name="Turgeon B."/>
            <person name="Goodwin S."/>
            <person name="Spatafora J."/>
            <person name="Crous P."/>
            <person name="Grigoriev I."/>
        </authorList>
    </citation>
    <scope>NUCLEOTIDE SEQUENCE</scope>
    <source>
        <strain evidence="5">Tuck. ex Michener</strain>
    </source>
</reference>
<dbReference type="GO" id="GO:0016094">
    <property type="term" value="P:polyprenol biosynthetic process"/>
    <property type="evidence" value="ECO:0007669"/>
    <property type="project" value="TreeGrafter"/>
</dbReference>
<organism evidence="5 6">
    <name type="scientific">Viridothelium virens</name>
    <name type="common">Speckled blister lichen</name>
    <name type="synonym">Trypethelium virens</name>
    <dbReference type="NCBI Taxonomy" id="1048519"/>
    <lineage>
        <taxon>Eukaryota</taxon>
        <taxon>Fungi</taxon>
        <taxon>Dikarya</taxon>
        <taxon>Ascomycota</taxon>
        <taxon>Pezizomycotina</taxon>
        <taxon>Dothideomycetes</taxon>
        <taxon>Dothideomycetes incertae sedis</taxon>
        <taxon>Trypetheliales</taxon>
        <taxon>Trypetheliaceae</taxon>
        <taxon>Viridothelium</taxon>
    </lineage>
</organism>
<dbReference type="InterPro" id="IPR036424">
    <property type="entry name" value="UPP_synth-like_sf"/>
</dbReference>
<dbReference type="EC" id="2.5.1.-" evidence="3"/>
<protein>
    <recommendedName>
        <fullName evidence="3">Alkyl transferase</fullName>
        <ecNumber evidence="3">2.5.1.-</ecNumber>
    </recommendedName>
</protein>
<comment type="similarity">
    <text evidence="1 3">Belongs to the UPP synthase family.</text>
</comment>
<proteinExistence type="inferred from homology"/>
<dbReference type="HAMAP" id="MF_01139">
    <property type="entry name" value="ISPT"/>
    <property type="match status" value="1"/>
</dbReference>
<dbReference type="PANTHER" id="PTHR10291">
    <property type="entry name" value="DEHYDRODOLICHYL DIPHOSPHATE SYNTHASE FAMILY MEMBER"/>
    <property type="match status" value="1"/>
</dbReference>
<dbReference type="Pfam" id="PF01255">
    <property type="entry name" value="Prenyltransf"/>
    <property type="match status" value="1"/>
</dbReference>
<dbReference type="CDD" id="cd00475">
    <property type="entry name" value="Cis_IPPS"/>
    <property type="match status" value="1"/>
</dbReference>
<evidence type="ECO:0000256" key="3">
    <source>
        <dbReference type="RuleBase" id="RU363018"/>
    </source>
</evidence>
<dbReference type="EMBL" id="ML991802">
    <property type="protein sequence ID" value="KAF2234017.1"/>
    <property type="molecule type" value="Genomic_DNA"/>
</dbReference>
<dbReference type="PANTHER" id="PTHR10291:SF43">
    <property type="entry name" value="DEHYDRODOLICHYL DIPHOSPHATE SYNTHASE COMPLEX SUBUNIT DHDDS"/>
    <property type="match status" value="1"/>
</dbReference>
<dbReference type="OrthoDB" id="4173905at2759"/>
<evidence type="ECO:0000313" key="6">
    <source>
        <dbReference type="Proteomes" id="UP000800092"/>
    </source>
</evidence>
<dbReference type="GO" id="GO:0016020">
    <property type="term" value="C:membrane"/>
    <property type="evidence" value="ECO:0007669"/>
    <property type="project" value="TreeGrafter"/>
</dbReference>
<evidence type="ECO:0000256" key="1">
    <source>
        <dbReference type="ARBA" id="ARBA00005432"/>
    </source>
</evidence>
<feature type="region of interest" description="Disordered" evidence="4">
    <location>
        <begin position="227"/>
        <end position="262"/>
    </location>
</feature>
<dbReference type="PROSITE" id="PS01066">
    <property type="entry name" value="UPP_SYNTHASE"/>
    <property type="match status" value="1"/>
</dbReference>
<dbReference type="NCBIfam" id="TIGR00055">
    <property type="entry name" value="uppS"/>
    <property type="match status" value="1"/>
</dbReference>
<dbReference type="InterPro" id="IPR018520">
    <property type="entry name" value="UPP_synth-like_CS"/>
</dbReference>
<dbReference type="GO" id="GO:0005811">
    <property type="term" value="C:lipid droplet"/>
    <property type="evidence" value="ECO:0007669"/>
    <property type="project" value="TreeGrafter"/>
</dbReference>
<dbReference type="GO" id="GO:0005783">
    <property type="term" value="C:endoplasmic reticulum"/>
    <property type="evidence" value="ECO:0007669"/>
    <property type="project" value="TreeGrafter"/>
</dbReference>
<evidence type="ECO:0000313" key="5">
    <source>
        <dbReference type="EMBL" id="KAF2234017.1"/>
    </source>
</evidence>
<dbReference type="GO" id="GO:0045547">
    <property type="term" value="F:ditrans,polycis-polyprenyl diphosphate synthase [(2E,6E)-farnesyl diphosphate specific] activity"/>
    <property type="evidence" value="ECO:0007669"/>
    <property type="project" value="TreeGrafter"/>
</dbReference>
<accession>A0A6A6H7T8</accession>
<dbReference type="InterPro" id="IPR001441">
    <property type="entry name" value="UPP_synth-like"/>
</dbReference>
<feature type="compositionally biased region" description="Polar residues" evidence="4">
    <location>
        <begin position="235"/>
        <end position="262"/>
    </location>
</feature>
<gene>
    <name evidence="5" type="ORF">EV356DRAFT_447373</name>
</gene>